<comment type="caution">
    <text evidence="2">The sequence shown here is derived from an EMBL/GenBank/DDBJ whole genome shotgun (WGS) entry which is preliminary data.</text>
</comment>
<accession>A0A318I0J2</accession>
<gene>
    <name evidence="2" type="ORF">NA66_10393</name>
</gene>
<sequence length="110" mass="11791">MGIADGSRPWERAAGVGTGREDSAASTQRMVTNIKNQRRDANPDDGAMSFQEQTIRRVGTSVERGNNVIASRRGRKDASAAIAELQEQARQTDAGLKRLITPTPDAPGEA</sequence>
<proteinExistence type="predicted"/>
<reference evidence="2 3" key="1">
    <citation type="submission" date="2018-05" db="EMBL/GenBank/DDBJ databases">
        <title>Comparative genomics of bacterial root endophytes of switchgrass collected from native prairies over two seasons.</title>
        <authorList>
            <person name="Tang Y."/>
        </authorList>
    </citation>
    <scope>NUCLEOTIDE SEQUENCE [LARGE SCALE GENOMIC DNA]</scope>
    <source>
        <strain evidence="2 3">NFIX32</strain>
    </source>
</reference>
<feature type="region of interest" description="Disordered" evidence="1">
    <location>
        <begin position="88"/>
        <end position="110"/>
    </location>
</feature>
<organism evidence="2 3">
    <name type="scientific">Burkholderia pyrrocinia</name>
    <name type="common">Pseudomonas pyrrocinia</name>
    <dbReference type="NCBI Taxonomy" id="60550"/>
    <lineage>
        <taxon>Bacteria</taxon>
        <taxon>Pseudomonadati</taxon>
        <taxon>Pseudomonadota</taxon>
        <taxon>Betaproteobacteria</taxon>
        <taxon>Burkholderiales</taxon>
        <taxon>Burkholderiaceae</taxon>
        <taxon>Burkholderia</taxon>
        <taxon>Burkholderia cepacia complex</taxon>
    </lineage>
</organism>
<protein>
    <submittedName>
        <fullName evidence="2">Uncharacterized protein</fullName>
    </submittedName>
</protein>
<evidence type="ECO:0000313" key="3">
    <source>
        <dbReference type="Proteomes" id="UP000247755"/>
    </source>
</evidence>
<evidence type="ECO:0000256" key="1">
    <source>
        <dbReference type="SAM" id="MobiDB-lite"/>
    </source>
</evidence>
<dbReference type="AlphaFoldDB" id="A0A318I0J2"/>
<evidence type="ECO:0000313" key="2">
    <source>
        <dbReference type="EMBL" id="PXX22530.1"/>
    </source>
</evidence>
<feature type="region of interest" description="Disordered" evidence="1">
    <location>
        <begin position="1"/>
        <end position="28"/>
    </location>
</feature>
<dbReference type="Proteomes" id="UP000247755">
    <property type="component" value="Unassembled WGS sequence"/>
</dbReference>
<dbReference type="EMBL" id="QJJY01000039">
    <property type="protein sequence ID" value="PXX22530.1"/>
    <property type="molecule type" value="Genomic_DNA"/>
</dbReference>
<name>A0A318I0J2_BURPY</name>